<organism evidence="1 2">
    <name type="scientific">Inconstantimicrobium mannanitabidum</name>
    <dbReference type="NCBI Taxonomy" id="1604901"/>
    <lineage>
        <taxon>Bacteria</taxon>
        <taxon>Bacillati</taxon>
        <taxon>Bacillota</taxon>
        <taxon>Clostridia</taxon>
        <taxon>Eubacteriales</taxon>
        <taxon>Clostridiaceae</taxon>
        <taxon>Inconstantimicrobium</taxon>
    </lineage>
</organism>
<evidence type="ECO:0000313" key="1">
    <source>
        <dbReference type="EMBL" id="GKX66402.1"/>
    </source>
</evidence>
<keyword evidence="2" id="KW-1185">Reference proteome</keyword>
<dbReference type="EMBL" id="BROD01000001">
    <property type="protein sequence ID" value="GKX66402.1"/>
    <property type="molecule type" value="Genomic_DNA"/>
</dbReference>
<gene>
    <name evidence="1" type="ORF">rsdtw13_16600</name>
</gene>
<protein>
    <submittedName>
        <fullName evidence="1">N-acetyltransferase</fullName>
    </submittedName>
</protein>
<evidence type="ECO:0000313" key="2">
    <source>
        <dbReference type="Proteomes" id="UP001058074"/>
    </source>
</evidence>
<sequence length="270" mass="31098">MFTPFFKEEDLLNQKPFINYEVQFNLFHRIIEGEEVIALKTEDRNAIAIQNPGHPMWLWINETLEKSIIDDIIKSLCNQMKDNKLNSISGKPEFARYFAEQYSRMLGISYKVSLGMESYRCLKVIKPQNVQGKLIRADLKHLDIVSDFWAGFGFWCFGVTVTKESQIPSAEEMIKSGNLFLWEVNEKICSMVNIAHKSKRYVRINNVYTPPEERKKGYASAAVAELSSSLCNEGLIPMLYADIKNPYSNSVYKGIGFKESGRIDNIVFKY</sequence>
<proteinExistence type="predicted"/>
<name>A0ACB5RB87_9CLOT</name>
<reference evidence="1" key="1">
    <citation type="journal article" date="2025" name="Int. J. Syst. Evol. Microbiol.">
        <title>Inconstantimicrobium mannanitabidum sp. nov., a novel member of the family Clostridiaceae isolated from anoxic soil under the treatment of reductive soil disinfestation.</title>
        <authorList>
            <person name="Ueki A."/>
            <person name="Tonouchi A."/>
            <person name="Honma S."/>
            <person name="Kaku N."/>
            <person name="Ueki K."/>
        </authorList>
    </citation>
    <scope>NUCLEOTIDE SEQUENCE</scope>
    <source>
        <strain evidence="1">TW13</strain>
    </source>
</reference>
<dbReference type="Proteomes" id="UP001058074">
    <property type="component" value="Unassembled WGS sequence"/>
</dbReference>
<accession>A0ACB5RB87</accession>
<comment type="caution">
    <text evidence="1">The sequence shown here is derived from an EMBL/GenBank/DDBJ whole genome shotgun (WGS) entry which is preliminary data.</text>
</comment>